<dbReference type="EnsemblMetazoa" id="GBRI028450-RA">
    <property type="protein sequence ID" value="GBRI028450-PA"/>
    <property type="gene ID" value="GBRI028450"/>
</dbReference>
<dbReference type="GO" id="GO:0000381">
    <property type="term" value="P:regulation of alternative mRNA splicing, via spliceosome"/>
    <property type="evidence" value="ECO:0007669"/>
    <property type="project" value="TreeGrafter"/>
</dbReference>
<organism evidence="1 2">
    <name type="scientific">Glossina brevipalpis</name>
    <dbReference type="NCBI Taxonomy" id="37001"/>
    <lineage>
        <taxon>Eukaryota</taxon>
        <taxon>Metazoa</taxon>
        <taxon>Ecdysozoa</taxon>
        <taxon>Arthropoda</taxon>
        <taxon>Hexapoda</taxon>
        <taxon>Insecta</taxon>
        <taxon>Pterygota</taxon>
        <taxon>Neoptera</taxon>
        <taxon>Endopterygota</taxon>
        <taxon>Diptera</taxon>
        <taxon>Brachycera</taxon>
        <taxon>Muscomorpha</taxon>
        <taxon>Hippoboscoidea</taxon>
        <taxon>Glossinidae</taxon>
        <taxon>Glossina</taxon>
    </lineage>
</organism>
<dbReference type="Gene3D" id="3.30.1370.10">
    <property type="entry name" value="K Homology domain, type 1"/>
    <property type="match status" value="1"/>
</dbReference>
<evidence type="ECO:0000313" key="1">
    <source>
        <dbReference type="EnsemblMetazoa" id="GBRI028450-PA"/>
    </source>
</evidence>
<evidence type="ECO:0000313" key="2">
    <source>
        <dbReference type="Proteomes" id="UP000091820"/>
    </source>
</evidence>
<dbReference type="InterPro" id="IPR045071">
    <property type="entry name" value="BBP-like"/>
</dbReference>
<dbReference type="VEuPathDB" id="VectorBase:GBRI028450"/>
<name>A0A1A9WQQ0_9MUSC</name>
<protein>
    <submittedName>
        <fullName evidence="1">Uncharacterized protein</fullName>
    </submittedName>
</protein>
<dbReference type="GO" id="GO:0005634">
    <property type="term" value="C:nucleus"/>
    <property type="evidence" value="ECO:0007669"/>
    <property type="project" value="TreeGrafter"/>
</dbReference>
<keyword evidence="2" id="KW-1185">Reference proteome</keyword>
<dbReference type="PANTHER" id="PTHR11208:SF140">
    <property type="entry name" value="GH05812P-RELATED"/>
    <property type="match status" value="1"/>
</dbReference>
<sequence>MGDPKYAHLNKDLFLEISAVAPPAECYARIAYALAEVRKYLIPDKNDEESHEQLREIMEMNPELAKSSYGGNPDLYRSVFEKADVGGTLKFLRLLKHEAYEDTAKEIHYEPKQTPKQAMK</sequence>
<dbReference type="STRING" id="37001.A0A1A9WQQ0"/>
<reference evidence="1" key="2">
    <citation type="submission" date="2020-05" db="UniProtKB">
        <authorList>
            <consortium name="EnsemblMetazoa"/>
        </authorList>
    </citation>
    <scope>IDENTIFICATION</scope>
    <source>
        <strain evidence="1">IAEA</strain>
    </source>
</reference>
<proteinExistence type="predicted"/>
<dbReference type="GO" id="GO:0003729">
    <property type="term" value="F:mRNA binding"/>
    <property type="evidence" value="ECO:0007669"/>
    <property type="project" value="TreeGrafter"/>
</dbReference>
<dbReference type="InterPro" id="IPR036612">
    <property type="entry name" value="KH_dom_type_1_sf"/>
</dbReference>
<dbReference type="PANTHER" id="PTHR11208">
    <property type="entry name" value="RNA-BINDING PROTEIN RELATED"/>
    <property type="match status" value="1"/>
</dbReference>
<dbReference type="Proteomes" id="UP000091820">
    <property type="component" value="Unassembled WGS sequence"/>
</dbReference>
<dbReference type="AlphaFoldDB" id="A0A1A9WQQ0"/>
<accession>A0A1A9WQQ0</accession>
<reference evidence="2" key="1">
    <citation type="submission" date="2014-03" db="EMBL/GenBank/DDBJ databases">
        <authorList>
            <person name="Aksoy S."/>
            <person name="Warren W."/>
            <person name="Wilson R.K."/>
        </authorList>
    </citation>
    <scope>NUCLEOTIDE SEQUENCE [LARGE SCALE GENOMIC DNA]</scope>
    <source>
        <strain evidence="2">IAEA</strain>
    </source>
</reference>